<feature type="compositionally biased region" description="Basic and acidic residues" evidence="1">
    <location>
        <begin position="36"/>
        <end position="60"/>
    </location>
</feature>
<dbReference type="AlphaFoldDB" id="A0AAN6MYN7"/>
<evidence type="ECO:0000313" key="3">
    <source>
        <dbReference type="EMBL" id="KAK3935962.1"/>
    </source>
</evidence>
<dbReference type="PROSITE" id="PS50006">
    <property type="entry name" value="FHA_DOMAIN"/>
    <property type="match status" value="1"/>
</dbReference>
<comment type="caution">
    <text evidence="3">The sequence shown here is derived from an EMBL/GenBank/DDBJ whole genome shotgun (WGS) entry which is preliminary data.</text>
</comment>
<dbReference type="InterPro" id="IPR000253">
    <property type="entry name" value="FHA_dom"/>
</dbReference>
<dbReference type="CDD" id="cd00060">
    <property type="entry name" value="FHA"/>
    <property type="match status" value="1"/>
</dbReference>
<gene>
    <name evidence="3" type="ORF">QBC46DRAFT_346060</name>
</gene>
<dbReference type="SUPFAM" id="SSF49879">
    <property type="entry name" value="SMAD/FHA domain"/>
    <property type="match status" value="1"/>
</dbReference>
<dbReference type="InterPro" id="IPR008984">
    <property type="entry name" value="SMAD_FHA_dom_sf"/>
</dbReference>
<dbReference type="InterPro" id="IPR011009">
    <property type="entry name" value="Kinase-like_dom_sf"/>
</dbReference>
<evidence type="ECO:0000313" key="4">
    <source>
        <dbReference type="Proteomes" id="UP001303473"/>
    </source>
</evidence>
<feature type="region of interest" description="Disordered" evidence="1">
    <location>
        <begin position="30"/>
        <end position="60"/>
    </location>
</feature>
<protein>
    <recommendedName>
        <fullName evidence="2">FHA domain-containing protein</fullName>
    </recommendedName>
</protein>
<accession>A0AAN6MYN7</accession>
<evidence type="ECO:0000259" key="2">
    <source>
        <dbReference type="PROSITE" id="PS50006"/>
    </source>
</evidence>
<keyword evidence="4" id="KW-1185">Reference proteome</keyword>
<name>A0AAN6MYN7_9PEZI</name>
<feature type="region of interest" description="Disordered" evidence="1">
    <location>
        <begin position="346"/>
        <end position="384"/>
    </location>
</feature>
<proteinExistence type="predicted"/>
<dbReference type="Pfam" id="PF00498">
    <property type="entry name" value="FHA"/>
    <property type="match status" value="1"/>
</dbReference>
<reference evidence="4" key="1">
    <citation type="journal article" date="2023" name="Mol. Phylogenet. Evol.">
        <title>Genome-scale phylogeny and comparative genomics of the fungal order Sordariales.</title>
        <authorList>
            <person name="Hensen N."/>
            <person name="Bonometti L."/>
            <person name="Westerberg I."/>
            <person name="Brannstrom I.O."/>
            <person name="Guillou S."/>
            <person name="Cros-Aarteil S."/>
            <person name="Calhoun S."/>
            <person name="Haridas S."/>
            <person name="Kuo A."/>
            <person name="Mondo S."/>
            <person name="Pangilinan J."/>
            <person name="Riley R."/>
            <person name="LaButti K."/>
            <person name="Andreopoulos B."/>
            <person name="Lipzen A."/>
            <person name="Chen C."/>
            <person name="Yan M."/>
            <person name="Daum C."/>
            <person name="Ng V."/>
            <person name="Clum A."/>
            <person name="Steindorff A."/>
            <person name="Ohm R.A."/>
            <person name="Martin F."/>
            <person name="Silar P."/>
            <person name="Natvig D.O."/>
            <person name="Lalanne C."/>
            <person name="Gautier V."/>
            <person name="Ament-Velasquez S.L."/>
            <person name="Kruys A."/>
            <person name="Hutchinson M.I."/>
            <person name="Powell A.J."/>
            <person name="Barry K."/>
            <person name="Miller A.N."/>
            <person name="Grigoriev I.V."/>
            <person name="Debuchy R."/>
            <person name="Gladieux P."/>
            <person name="Hiltunen Thoren M."/>
            <person name="Johannesson H."/>
        </authorList>
    </citation>
    <scope>NUCLEOTIDE SEQUENCE [LARGE SCALE GENOMIC DNA]</scope>
    <source>
        <strain evidence="4">CBS 340.73</strain>
    </source>
</reference>
<sequence>MADTDVIARVYPFNKYEKYAREAIENSSRYLPPKVKLTEPRETHLSRSARESTEPPERNREVNLDELPYLEVRFSDVPRTSAGLVFGTDPTCDVVLSMKGISRRYFALTYKKKFPDGYHRLIVRDLGSTYGTIVTYDKKGDEPRSNFDWIIDGFELPNRTEDIIVQPHEHLKFRVIGAADTEDLLGGLRLKSGPATERNTGAHTPVVKRPILLPMRWIGLGTFGAVSRHWNVSTGEEYAYKRPLGETYDKKYWEKEINIMENISNNPQIQKILLHRDVPRAVRGTYISFEDGARLCEFFDLRTDWIAMLQSDVTGPAFTDGDVSGIERADTEISHTTDIRAVDPAHPNRDTYSGGRNVECLSRRGTGSMVGPPSPDNDNDGRYPWPSAATSDGVGTADLNHNTIGIATVWPWSFHSDILTGTAYVPARLEADDYSQYTESYGTFLGPVSRSYEQLRTDTV</sequence>
<evidence type="ECO:0000256" key="1">
    <source>
        <dbReference type="SAM" id="MobiDB-lite"/>
    </source>
</evidence>
<dbReference type="Proteomes" id="UP001303473">
    <property type="component" value="Unassembled WGS sequence"/>
</dbReference>
<feature type="domain" description="FHA" evidence="2">
    <location>
        <begin position="84"/>
        <end position="139"/>
    </location>
</feature>
<dbReference type="SUPFAM" id="SSF56112">
    <property type="entry name" value="Protein kinase-like (PK-like)"/>
    <property type="match status" value="1"/>
</dbReference>
<dbReference type="Gene3D" id="2.60.200.20">
    <property type="match status" value="1"/>
</dbReference>
<dbReference type="Gene3D" id="3.30.200.20">
    <property type="entry name" value="Phosphorylase Kinase, domain 1"/>
    <property type="match status" value="1"/>
</dbReference>
<organism evidence="3 4">
    <name type="scientific">Diplogelasinospora grovesii</name>
    <dbReference type="NCBI Taxonomy" id="303347"/>
    <lineage>
        <taxon>Eukaryota</taxon>
        <taxon>Fungi</taxon>
        <taxon>Dikarya</taxon>
        <taxon>Ascomycota</taxon>
        <taxon>Pezizomycotina</taxon>
        <taxon>Sordariomycetes</taxon>
        <taxon>Sordariomycetidae</taxon>
        <taxon>Sordariales</taxon>
        <taxon>Diplogelasinosporaceae</taxon>
        <taxon>Diplogelasinospora</taxon>
    </lineage>
</organism>
<dbReference type="EMBL" id="MU853899">
    <property type="protein sequence ID" value="KAK3935962.1"/>
    <property type="molecule type" value="Genomic_DNA"/>
</dbReference>